<evidence type="ECO:0000256" key="2">
    <source>
        <dbReference type="ARBA" id="ARBA00009347"/>
    </source>
</evidence>
<dbReference type="SUPFAM" id="SSF47203">
    <property type="entry name" value="Acyl-CoA dehydrogenase C-terminal domain-like"/>
    <property type="match status" value="1"/>
</dbReference>
<evidence type="ECO:0000259" key="6">
    <source>
        <dbReference type="Pfam" id="PF00441"/>
    </source>
</evidence>
<keyword evidence="4" id="KW-0274">FAD</keyword>
<keyword evidence="9" id="KW-1185">Reference proteome</keyword>
<proteinExistence type="inferred from homology"/>
<evidence type="ECO:0000256" key="3">
    <source>
        <dbReference type="ARBA" id="ARBA00022630"/>
    </source>
</evidence>
<reference evidence="8 9" key="1">
    <citation type="submission" date="2024-03" db="EMBL/GenBank/DDBJ databases">
        <authorList>
            <person name="Jo J.-H."/>
        </authorList>
    </citation>
    <scope>NUCLEOTIDE SEQUENCE [LARGE SCALE GENOMIC DNA]</scope>
    <source>
        <strain evidence="8 9">PS1R-30</strain>
    </source>
</reference>
<name>A0ABU8RRJ1_9SPHN</name>
<dbReference type="EC" id="1.-.-.-" evidence="8"/>
<dbReference type="GO" id="GO:0016491">
    <property type="term" value="F:oxidoreductase activity"/>
    <property type="evidence" value="ECO:0007669"/>
    <property type="project" value="UniProtKB-KW"/>
</dbReference>
<dbReference type="InterPro" id="IPR036250">
    <property type="entry name" value="AcylCo_DH-like_C"/>
</dbReference>
<feature type="domain" description="Acyl-CoA dehydrogenase/oxidase C-terminal" evidence="6">
    <location>
        <begin position="206"/>
        <end position="318"/>
    </location>
</feature>
<dbReference type="InterPro" id="IPR009100">
    <property type="entry name" value="AcylCoA_DH/oxidase_NM_dom_sf"/>
</dbReference>
<evidence type="ECO:0000313" key="9">
    <source>
        <dbReference type="Proteomes" id="UP001361239"/>
    </source>
</evidence>
<dbReference type="Gene3D" id="1.20.140.10">
    <property type="entry name" value="Butyryl-CoA Dehydrogenase, subunit A, domain 3"/>
    <property type="match status" value="1"/>
</dbReference>
<comment type="caution">
    <text evidence="8">The sequence shown here is derived from an EMBL/GenBank/DDBJ whole genome shotgun (WGS) entry which is preliminary data.</text>
</comment>
<dbReference type="InterPro" id="IPR013786">
    <property type="entry name" value="AcylCoA_DH/ox_N"/>
</dbReference>
<protein>
    <submittedName>
        <fullName evidence="8">Acyl-CoA dehydrogenase family protein</fullName>
        <ecNumber evidence="8">1.-.-.-</ecNumber>
    </submittedName>
</protein>
<evidence type="ECO:0000259" key="7">
    <source>
        <dbReference type="Pfam" id="PF02771"/>
    </source>
</evidence>
<evidence type="ECO:0000256" key="5">
    <source>
        <dbReference type="ARBA" id="ARBA00023002"/>
    </source>
</evidence>
<dbReference type="InterPro" id="IPR009075">
    <property type="entry name" value="AcylCo_DH/oxidase_C"/>
</dbReference>
<dbReference type="Pfam" id="PF00441">
    <property type="entry name" value="Acyl-CoA_dh_1"/>
    <property type="match status" value="1"/>
</dbReference>
<keyword evidence="5 8" id="KW-0560">Oxidoreductase</keyword>
<sequence length="341" mass="36664">MSIDRSELHDAAQKAFPADQLKPARETSWPLIAEMGWLLLPLPEDAGGLGLGRDSSAAIHFELGKVLSTAPLIPALLAVQALAAADELADQASWIERATTGELITTNLLPAAVEVTNSGSIVLSGTLPCVPDADLASHVLVLTKGLAALVPLDATGVTVTERKLWDESRRLFDVALSNHQVVPQLVVARGEAAHAIAERLHGELQLALAADSLGGAVAALEMTIEYLKTRKQFERPLAMFQALKHRVADLKTRVVAAEALLWKRAVEEEASLVDLGAVKALATDVYRLVVEEAIQLHGGIGLTEEHPIHLFMKRAMLNLQLGESLDTWRERVGRQALATFA</sequence>
<keyword evidence="3" id="KW-0285">Flavoprotein</keyword>
<dbReference type="Pfam" id="PF02771">
    <property type="entry name" value="Acyl-CoA_dh_N"/>
    <property type="match status" value="1"/>
</dbReference>
<comment type="similarity">
    <text evidence="2">Belongs to the acyl-CoA dehydrogenase family.</text>
</comment>
<dbReference type="SUPFAM" id="SSF56645">
    <property type="entry name" value="Acyl-CoA dehydrogenase NM domain-like"/>
    <property type="match status" value="1"/>
</dbReference>
<evidence type="ECO:0000313" key="8">
    <source>
        <dbReference type="EMBL" id="MEJ5975695.1"/>
    </source>
</evidence>
<dbReference type="RefSeq" id="WP_339585627.1">
    <property type="nucleotide sequence ID" value="NZ_JBBHJZ010000001.1"/>
</dbReference>
<evidence type="ECO:0000256" key="4">
    <source>
        <dbReference type="ARBA" id="ARBA00022827"/>
    </source>
</evidence>
<feature type="domain" description="Acyl-CoA dehydrogenase/oxidase N-terminal" evidence="7">
    <location>
        <begin position="23"/>
        <end position="102"/>
    </location>
</feature>
<dbReference type="Gene3D" id="1.10.540.10">
    <property type="entry name" value="Acyl-CoA dehydrogenase/oxidase, N-terminal domain"/>
    <property type="match status" value="1"/>
</dbReference>
<accession>A0ABU8RRJ1</accession>
<dbReference type="PANTHER" id="PTHR43884">
    <property type="entry name" value="ACYL-COA DEHYDROGENASE"/>
    <property type="match status" value="1"/>
</dbReference>
<comment type="cofactor">
    <cofactor evidence="1">
        <name>FAD</name>
        <dbReference type="ChEBI" id="CHEBI:57692"/>
    </cofactor>
</comment>
<dbReference type="InterPro" id="IPR037069">
    <property type="entry name" value="AcylCoA_DH/ox_N_sf"/>
</dbReference>
<dbReference type="Proteomes" id="UP001361239">
    <property type="component" value="Unassembled WGS sequence"/>
</dbReference>
<organism evidence="8 9">
    <name type="scientific">Novosphingobium anseongense</name>
    <dbReference type="NCBI Taxonomy" id="3133436"/>
    <lineage>
        <taxon>Bacteria</taxon>
        <taxon>Pseudomonadati</taxon>
        <taxon>Pseudomonadota</taxon>
        <taxon>Alphaproteobacteria</taxon>
        <taxon>Sphingomonadales</taxon>
        <taxon>Sphingomonadaceae</taxon>
        <taxon>Novosphingobium</taxon>
    </lineage>
</organism>
<evidence type="ECO:0000256" key="1">
    <source>
        <dbReference type="ARBA" id="ARBA00001974"/>
    </source>
</evidence>
<dbReference type="EMBL" id="JBBHJZ010000001">
    <property type="protein sequence ID" value="MEJ5975695.1"/>
    <property type="molecule type" value="Genomic_DNA"/>
</dbReference>
<gene>
    <name evidence="8" type="ORF">WG901_03550</name>
</gene>
<dbReference type="PANTHER" id="PTHR43884:SF20">
    <property type="entry name" value="ACYL-COA DEHYDROGENASE FADE28"/>
    <property type="match status" value="1"/>
</dbReference>